<feature type="transmembrane region" description="Helical" evidence="1">
    <location>
        <begin position="107"/>
        <end position="124"/>
    </location>
</feature>
<dbReference type="KEGG" id="lcre:Pla8534_71270"/>
<evidence type="ECO:0008006" key="4">
    <source>
        <dbReference type="Google" id="ProtNLM"/>
    </source>
</evidence>
<keyword evidence="1" id="KW-1133">Transmembrane helix</keyword>
<proteinExistence type="predicted"/>
<dbReference type="AlphaFoldDB" id="A0A518E551"/>
<dbReference type="Proteomes" id="UP000317648">
    <property type="component" value="Chromosome"/>
</dbReference>
<protein>
    <recommendedName>
        <fullName evidence="4">Glycosyltransferase RgtA/B/C/D-like domain-containing protein</fullName>
    </recommendedName>
</protein>
<keyword evidence="1" id="KW-0812">Transmembrane</keyword>
<dbReference type="RefSeq" id="WP_145059066.1">
    <property type="nucleotide sequence ID" value="NZ_CP036433.1"/>
</dbReference>
<accession>A0A518E551</accession>
<reference evidence="2 3" key="1">
    <citation type="submission" date="2019-02" db="EMBL/GenBank/DDBJ databases">
        <title>Deep-cultivation of Planctomycetes and their phenomic and genomic characterization uncovers novel biology.</title>
        <authorList>
            <person name="Wiegand S."/>
            <person name="Jogler M."/>
            <person name="Boedeker C."/>
            <person name="Pinto D."/>
            <person name="Vollmers J."/>
            <person name="Rivas-Marin E."/>
            <person name="Kohn T."/>
            <person name="Peeters S.H."/>
            <person name="Heuer A."/>
            <person name="Rast P."/>
            <person name="Oberbeckmann S."/>
            <person name="Bunk B."/>
            <person name="Jeske O."/>
            <person name="Meyerdierks A."/>
            <person name="Storesund J.E."/>
            <person name="Kallscheuer N."/>
            <person name="Luecker S."/>
            <person name="Lage O.M."/>
            <person name="Pohl T."/>
            <person name="Merkel B.J."/>
            <person name="Hornburger P."/>
            <person name="Mueller R.-W."/>
            <person name="Bruemmer F."/>
            <person name="Labrenz M."/>
            <person name="Spormann A.M."/>
            <person name="Op den Camp H."/>
            <person name="Overmann J."/>
            <person name="Amann R."/>
            <person name="Jetten M.S.M."/>
            <person name="Mascher T."/>
            <person name="Medema M.H."/>
            <person name="Devos D.P."/>
            <person name="Kaster A.-K."/>
            <person name="Ovreas L."/>
            <person name="Rohde M."/>
            <person name="Galperin M.Y."/>
            <person name="Jogler C."/>
        </authorList>
    </citation>
    <scope>NUCLEOTIDE SEQUENCE [LARGE SCALE GENOMIC DNA]</scope>
    <source>
        <strain evidence="2 3">Pla85_3_4</strain>
    </source>
</reference>
<feature type="transmembrane region" description="Helical" evidence="1">
    <location>
        <begin position="387"/>
        <end position="411"/>
    </location>
</feature>
<feature type="transmembrane region" description="Helical" evidence="1">
    <location>
        <begin position="186"/>
        <end position="208"/>
    </location>
</feature>
<gene>
    <name evidence="2" type="ORF">Pla8534_71270</name>
</gene>
<evidence type="ECO:0000313" key="2">
    <source>
        <dbReference type="EMBL" id="QDU99214.1"/>
    </source>
</evidence>
<keyword evidence="1" id="KW-0472">Membrane</keyword>
<organism evidence="2 3">
    <name type="scientific">Lignipirellula cremea</name>
    <dbReference type="NCBI Taxonomy" id="2528010"/>
    <lineage>
        <taxon>Bacteria</taxon>
        <taxon>Pseudomonadati</taxon>
        <taxon>Planctomycetota</taxon>
        <taxon>Planctomycetia</taxon>
        <taxon>Pirellulales</taxon>
        <taxon>Pirellulaceae</taxon>
        <taxon>Lignipirellula</taxon>
    </lineage>
</organism>
<name>A0A518E551_9BACT</name>
<feature type="transmembrane region" description="Helical" evidence="1">
    <location>
        <begin position="290"/>
        <end position="315"/>
    </location>
</feature>
<feature type="transmembrane region" description="Helical" evidence="1">
    <location>
        <begin position="327"/>
        <end position="348"/>
    </location>
</feature>
<feature type="transmembrane region" description="Helical" evidence="1">
    <location>
        <begin position="214"/>
        <end position="231"/>
    </location>
</feature>
<feature type="transmembrane region" description="Helical" evidence="1">
    <location>
        <begin position="26"/>
        <end position="47"/>
    </location>
</feature>
<dbReference type="OrthoDB" id="9786218at2"/>
<evidence type="ECO:0000256" key="1">
    <source>
        <dbReference type="SAM" id="Phobius"/>
    </source>
</evidence>
<keyword evidence="3" id="KW-1185">Reference proteome</keyword>
<sequence>MAIDSASTPLKVTTPALEAVLSDRCVLAWPHLAVCGAFSLLFLYLSYMPLYHAHGWRHVAEGQRILATGQLPTTSSLPLADGVDYVAVSWLSQVVMAAVEQFAGKDGLSSLLAVGLLAAVLILARTLYITAHRKRLMLFGAGLLLLLWQPQWGVLQPQVLGVLCFATMLWLLVADAERSPSQFASALGGTAAPSLRLWIGLPLLMILWANLDGSFVIGLLVLLAVAGGRLVDAAMAEHGLRGALRLSSVRCWVWLAEFCLLATLVNPYGWELWGHLLRMENNPLFLAWGGWRPLSLASSAGLGFSLCLLISLGIARLSRLPLKAADLLPLLLVSVLAAGNHLLVWWFAPVFVLVSAPHLAEIASRWGWLRQADKSTDAESRDKPLRFAWTLVCCLLVWITFAITPVSNSLLGGKGRSERQLHDLETPLGAAQFLAKNPAGGLMMTPMEWGDFFQHEAPQTALYLSTDAFQLPRQVRSDYLRVNEGDPSWPDVLDRYAVEQLVVRKETQKRLYRSALQNADWRPLYEDEQAAVFARKPLAVPYVQATEGRVSQSAAGKKGGV</sequence>
<feature type="transmembrane region" description="Helical" evidence="1">
    <location>
        <begin position="158"/>
        <end position="174"/>
    </location>
</feature>
<evidence type="ECO:0000313" key="3">
    <source>
        <dbReference type="Proteomes" id="UP000317648"/>
    </source>
</evidence>
<dbReference type="EMBL" id="CP036433">
    <property type="protein sequence ID" value="QDU99214.1"/>
    <property type="molecule type" value="Genomic_DNA"/>
</dbReference>
<feature type="transmembrane region" description="Helical" evidence="1">
    <location>
        <begin position="252"/>
        <end position="270"/>
    </location>
</feature>